<keyword evidence="2" id="KW-1185">Reference proteome</keyword>
<accession>A0ACB8SYJ0</accession>
<protein>
    <submittedName>
        <fullName evidence="1">FAD-binding domain-containing protein</fullName>
    </submittedName>
</protein>
<sequence length="569" mass="61999">MPFALLASVPLLTSAAAIRVAAVGSNSWTQLNHTVGGRLHTALPFSAPCFSVINGQNVTPDAAACQQIQKNYSDTVYRASKFSSMMFPEWEACQAKSQECLLDSLNITNPLAYDNATCSQGSISPYYIDVRNASDVQAAFKFSEKTGVNLVIKNSGHDYKGRSSLAGALGLWVHNLNTDVLTHDAKFVPDGCNALGASYNAMTVGAGIDFQTVYEFSDAHNVTFVGGYHQTVVPSGGWVQAGGYSVLTPVYGLGIDRVLEFKIVTPDGVVRVANECQNQDLFWALRGGGGGTFGVVLEATHRVEKQMSLVVAYATFNQTATNVAPFLEILVNNSYNWGQAGWGGHMASTDLINVNPLVSVEDARASYQEVANYTLSQNGTFVIEELPSWLAFFNKYTLANETPVGYEVILSSRLLPTRLFSNDAGKASILKVLVDTLPLSAPAMNVGTPVLYNYTANSTSSTLAWRDSLWTLVFHSLADYNTTKSSLKSLYETTRNMTQSLRDIAPDSGSYFNEGDVYEVDYETSYWGPNYPALLAIKQKYDPQGLLDCWQCVGTRGPQDPRFQCYLDV</sequence>
<evidence type="ECO:0000313" key="2">
    <source>
        <dbReference type="Proteomes" id="UP000814140"/>
    </source>
</evidence>
<gene>
    <name evidence="1" type="ORF">BV25DRAFT_1916837</name>
</gene>
<reference evidence="1" key="1">
    <citation type="submission" date="2021-03" db="EMBL/GenBank/DDBJ databases">
        <authorList>
            <consortium name="DOE Joint Genome Institute"/>
            <person name="Ahrendt S."/>
            <person name="Looney B.P."/>
            <person name="Miyauchi S."/>
            <person name="Morin E."/>
            <person name="Drula E."/>
            <person name="Courty P.E."/>
            <person name="Chicoki N."/>
            <person name="Fauchery L."/>
            <person name="Kohler A."/>
            <person name="Kuo A."/>
            <person name="Labutti K."/>
            <person name="Pangilinan J."/>
            <person name="Lipzen A."/>
            <person name="Riley R."/>
            <person name="Andreopoulos W."/>
            <person name="He G."/>
            <person name="Johnson J."/>
            <person name="Barry K.W."/>
            <person name="Grigoriev I.V."/>
            <person name="Nagy L."/>
            <person name="Hibbett D."/>
            <person name="Henrissat B."/>
            <person name="Matheny P.B."/>
            <person name="Labbe J."/>
            <person name="Martin F."/>
        </authorList>
    </citation>
    <scope>NUCLEOTIDE SEQUENCE</scope>
    <source>
        <strain evidence="1">HHB10654</strain>
    </source>
</reference>
<reference evidence="1" key="2">
    <citation type="journal article" date="2022" name="New Phytol.">
        <title>Evolutionary transition to the ectomycorrhizal habit in the genomes of a hyperdiverse lineage of mushroom-forming fungi.</title>
        <authorList>
            <person name="Looney B."/>
            <person name="Miyauchi S."/>
            <person name="Morin E."/>
            <person name="Drula E."/>
            <person name="Courty P.E."/>
            <person name="Kohler A."/>
            <person name="Kuo A."/>
            <person name="LaButti K."/>
            <person name="Pangilinan J."/>
            <person name="Lipzen A."/>
            <person name="Riley R."/>
            <person name="Andreopoulos W."/>
            <person name="He G."/>
            <person name="Johnson J."/>
            <person name="Nolan M."/>
            <person name="Tritt A."/>
            <person name="Barry K.W."/>
            <person name="Grigoriev I.V."/>
            <person name="Nagy L.G."/>
            <person name="Hibbett D."/>
            <person name="Henrissat B."/>
            <person name="Matheny P.B."/>
            <person name="Labbe J."/>
            <person name="Martin F.M."/>
        </authorList>
    </citation>
    <scope>NUCLEOTIDE SEQUENCE</scope>
    <source>
        <strain evidence="1">HHB10654</strain>
    </source>
</reference>
<dbReference type="Proteomes" id="UP000814140">
    <property type="component" value="Unassembled WGS sequence"/>
</dbReference>
<dbReference type="EMBL" id="MU277212">
    <property type="protein sequence ID" value="KAI0061469.1"/>
    <property type="molecule type" value="Genomic_DNA"/>
</dbReference>
<proteinExistence type="predicted"/>
<name>A0ACB8SYJ0_9AGAM</name>
<evidence type="ECO:0000313" key="1">
    <source>
        <dbReference type="EMBL" id="KAI0061469.1"/>
    </source>
</evidence>
<comment type="caution">
    <text evidence="1">The sequence shown here is derived from an EMBL/GenBank/DDBJ whole genome shotgun (WGS) entry which is preliminary data.</text>
</comment>
<organism evidence="1 2">
    <name type="scientific">Artomyces pyxidatus</name>
    <dbReference type="NCBI Taxonomy" id="48021"/>
    <lineage>
        <taxon>Eukaryota</taxon>
        <taxon>Fungi</taxon>
        <taxon>Dikarya</taxon>
        <taxon>Basidiomycota</taxon>
        <taxon>Agaricomycotina</taxon>
        <taxon>Agaricomycetes</taxon>
        <taxon>Russulales</taxon>
        <taxon>Auriscalpiaceae</taxon>
        <taxon>Artomyces</taxon>
    </lineage>
</organism>